<dbReference type="FunFam" id="3.40.50.300:FF:001091">
    <property type="entry name" value="Probable disease resistance protein At1g61300"/>
    <property type="match status" value="1"/>
</dbReference>
<dbReference type="Pfam" id="PF18052">
    <property type="entry name" value="Rx_N"/>
    <property type="match status" value="1"/>
</dbReference>
<evidence type="ECO:0000256" key="3">
    <source>
        <dbReference type="ARBA" id="ARBA00022821"/>
    </source>
</evidence>
<feature type="region of interest" description="Disordered" evidence="5">
    <location>
        <begin position="1"/>
        <end position="33"/>
    </location>
</feature>
<keyword evidence="3" id="KW-0611">Plant defense</keyword>
<evidence type="ECO:0000256" key="5">
    <source>
        <dbReference type="SAM" id="MobiDB-lite"/>
    </source>
</evidence>
<sequence length="892" mass="100398">MNDNSGATHDRLKSSMHCSESTKGHQGGGDSSISSRRIINSIRFCDPRSRLSLGQYRGQESMAEAILGGVAQDLLEKVISLVVSRASLAWGVKDELRKLERTLAKIRAVIADAEKRQSSEQRIQVWLEDLKDRKQVIKQGKVLGKRRPFFSCSNPLVFRLKMGLKIKEIRTRLDEINKEKDAFNLNTQTSSGSSSRSGWRETHSHVNVSKIIGRDIDRDEIIKKLLSPPADNNPFIVSIVGNGGMGKTALAKLVYNDDMVKPHFDSRIWVCVSEEFDLKITLQKIIKSATGESTTIHLSDLEQLQQKLQELLKYKKFLLVLDDVWSDNRDQWNDLTHLLTCGTTGSSVIVTTRSSEVASAAGSHYEHKLKGLSKDDSITILKKVSESEHGRVTNPEFLESARKLVDKSGGVPLVVKALGGLLRSNTDRTRRRTIQDKDILAELQKEGDVLAILRLSYDNLTVDMKRCFAFCSLFPKDCEFLDFLLSNYWIASGLIINNNHLVKEFLARSFFQDVESIGAVYKFKMHDLVHDLASSIDPKEYSVAKFDTASISDRARHVALSYNSDNGTECVPPFFLSQAKNLQTLLCTSSGLGISGEVLKACISNCKYLRVLDLSNSTFEVLPDNIDSLRHLRLINLSGNIKIKRLPKSICNLQSLQFLHLLECESLEELPRDMWKLINLQALSVTTKQESLKSSGMEYLKSLQSFFIVGSENLKTLFEGMNMESYASLRVLMIGECDNLTSIPMSSLKFLTSLEVLAFEDCEKLDLSMEEEIFSLCLRTLIFDGLPMMLTFPKWVQGAANSLQYLEIRNCRQLEELPEWLHELSCLETLVIGGCHVISTLPEKVQDLTALKCLRISFCGELGGRCRPDGPDWHKIAHVPDIEINDEKIVRY</sequence>
<protein>
    <recommendedName>
        <fullName evidence="12">Disease resistance protein RGA3</fullName>
    </recommendedName>
</protein>
<evidence type="ECO:0000313" key="11">
    <source>
        <dbReference type="Proteomes" id="UP000233551"/>
    </source>
</evidence>
<dbReference type="GO" id="GO:0005524">
    <property type="term" value="F:ATP binding"/>
    <property type="evidence" value="ECO:0007669"/>
    <property type="project" value="UniProtKB-KW"/>
</dbReference>
<accession>A0A2I0KHJ7</accession>
<keyword evidence="4" id="KW-0067">ATP-binding</keyword>
<keyword evidence="2" id="KW-0547">Nucleotide-binding</keyword>
<dbReference type="Pfam" id="PF00931">
    <property type="entry name" value="NB-ARC"/>
    <property type="match status" value="1"/>
</dbReference>
<evidence type="ECO:0000259" key="9">
    <source>
        <dbReference type="Pfam" id="PF23598"/>
    </source>
</evidence>
<dbReference type="Proteomes" id="UP000233551">
    <property type="component" value="Unassembled WGS sequence"/>
</dbReference>
<feature type="domain" description="Disease resistance protein winged helix" evidence="8">
    <location>
        <begin position="473"/>
        <end position="533"/>
    </location>
</feature>
<reference evidence="10 11" key="1">
    <citation type="submission" date="2017-11" db="EMBL/GenBank/DDBJ databases">
        <title>De-novo sequencing of pomegranate (Punica granatum L.) genome.</title>
        <authorList>
            <person name="Akparov Z."/>
            <person name="Amiraslanov A."/>
            <person name="Hajiyeva S."/>
            <person name="Abbasov M."/>
            <person name="Kaur K."/>
            <person name="Hamwieh A."/>
            <person name="Solovyev V."/>
            <person name="Salamov A."/>
            <person name="Braich B."/>
            <person name="Kosarev P."/>
            <person name="Mahmoud A."/>
            <person name="Hajiyev E."/>
            <person name="Babayeva S."/>
            <person name="Izzatullayeva V."/>
            <person name="Mammadov A."/>
            <person name="Mammadov A."/>
            <person name="Sharifova S."/>
            <person name="Ojaghi J."/>
            <person name="Eynullazada K."/>
            <person name="Bayramov B."/>
            <person name="Abdulazimova A."/>
            <person name="Shahmuradov I."/>
        </authorList>
    </citation>
    <scope>NUCLEOTIDE SEQUENCE [LARGE SCALE GENOMIC DNA]</scope>
    <source>
        <strain evidence="11">cv. AG2017</strain>
        <tissue evidence="10">Leaf</tissue>
    </source>
</reference>
<dbReference type="InterPro" id="IPR042197">
    <property type="entry name" value="Apaf_helical"/>
</dbReference>
<dbReference type="Pfam" id="PF23598">
    <property type="entry name" value="LRR_14"/>
    <property type="match status" value="1"/>
</dbReference>
<dbReference type="InterPro" id="IPR041118">
    <property type="entry name" value="Rx_N"/>
</dbReference>
<dbReference type="STRING" id="22663.A0A2I0KHJ7"/>
<evidence type="ECO:0000256" key="4">
    <source>
        <dbReference type="ARBA" id="ARBA00022840"/>
    </source>
</evidence>
<dbReference type="InterPro" id="IPR036388">
    <property type="entry name" value="WH-like_DNA-bd_sf"/>
</dbReference>
<dbReference type="GO" id="GO:0051707">
    <property type="term" value="P:response to other organism"/>
    <property type="evidence" value="ECO:0007669"/>
    <property type="project" value="UniProtKB-ARBA"/>
</dbReference>
<dbReference type="SUPFAM" id="SSF52058">
    <property type="entry name" value="L domain-like"/>
    <property type="match status" value="1"/>
</dbReference>
<dbReference type="Pfam" id="PF23559">
    <property type="entry name" value="WHD_DRP"/>
    <property type="match status" value="1"/>
</dbReference>
<evidence type="ECO:0000256" key="2">
    <source>
        <dbReference type="ARBA" id="ARBA00022741"/>
    </source>
</evidence>
<comment type="caution">
    <text evidence="10">The sequence shown here is derived from an EMBL/GenBank/DDBJ whole genome shotgun (WGS) entry which is preliminary data.</text>
</comment>
<dbReference type="PANTHER" id="PTHR36766:SF61">
    <property type="entry name" value="NB-ARC DOMAIN DISEASE RESISTANCE PROTEIN"/>
    <property type="match status" value="1"/>
</dbReference>
<dbReference type="SUPFAM" id="SSF52540">
    <property type="entry name" value="P-loop containing nucleoside triphosphate hydrolases"/>
    <property type="match status" value="1"/>
</dbReference>
<evidence type="ECO:0008006" key="12">
    <source>
        <dbReference type="Google" id="ProtNLM"/>
    </source>
</evidence>
<evidence type="ECO:0000259" key="7">
    <source>
        <dbReference type="Pfam" id="PF18052"/>
    </source>
</evidence>
<proteinExistence type="predicted"/>
<dbReference type="InterPro" id="IPR002182">
    <property type="entry name" value="NB-ARC"/>
</dbReference>
<gene>
    <name evidence="10" type="ORF">CRG98_011545</name>
</gene>
<dbReference type="GO" id="GO:0006952">
    <property type="term" value="P:defense response"/>
    <property type="evidence" value="ECO:0007669"/>
    <property type="project" value="UniProtKB-KW"/>
</dbReference>
<dbReference type="Gene3D" id="1.10.8.430">
    <property type="entry name" value="Helical domain of apoptotic protease-activating factors"/>
    <property type="match status" value="1"/>
</dbReference>
<keyword evidence="1" id="KW-0677">Repeat</keyword>
<dbReference type="EMBL" id="PGOL01000571">
    <property type="protein sequence ID" value="PKI67949.1"/>
    <property type="molecule type" value="Genomic_DNA"/>
</dbReference>
<dbReference type="InterPro" id="IPR058922">
    <property type="entry name" value="WHD_DRP"/>
</dbReference>
<dbReference type="Gene3D" id="1.10.10.10">
    <property type="entry name" value="Winged helix-like DNA-binding domain superfamily/Winged helix DNA-binding domain"/>
    <property type="match status" value="1"/>
</dbReference>
<dbReference type="AlphaFoldDB" id="A0A2I0KHJ7"/>
<evidence type="ECO:0000259" key="6">
    <source>
        <dbReference type="Pfam" id="PF00931"/>
    </source>
</evidence>
<feature type="domain" description="NB-ARC" evidence="6">
    <location>
        <begin position="219"/>
        <end position="385"/>
    </location>
</feature>
<dbReference type="PANTHER" id="PTHR36766">
    <property type="entry name" value="PLANT BROAD-SPECTRUM MILDEW RESISTANCE PROTEIN RPW8"/>
    <property type="match status" value="1"/>
</dbReference>
<dbReference type="GO" id="GO:0043531">
    <property type="term" value="F:ADP binding"/>
    <property type="evidence" value="ECO:0007669"/>
    <property type="project" value="InterPro"/>
</dbReference>
<feature type="domain" description="Disease resistance N-terminal" evidence="7">
    <location>
        <begin position="72"/>
        <end position="132"/>
    </location>
</feature>
<dbReference type="InterPro" id="IPR055414">
    <property type="entry name" value="LRR_R13L4/SHOC2-like"/>
</dbReference>
<organism evidence="10 11">
    <name type="scientific">Punica granatum</name>
    <name type="common">Pomegranate</name>
    <dbReference type="NCBI Taxonomy" id="22663"/>
    <lineage>
        <taxon>Eukaryota</taxon>
        <taxon>Viridiplantae</taxon>
        <taxon>Streptophyta</taxon>
        <taxon>Embryophyta</taxon>
        <taxon>Tracheophyta</taxon>
        <taxon>Spermatophyta</taxon>
        <taxon>Magnoliopsida</taxon>
        <taxon>eudicotyledons</taxon>
        <taxon>Gunneridae</taxon>
        <taxon>Pentapetalae</taxon>
        <taxon>rosids</taxon>
        <taxon>malvids</taxon>
        <taxon>Myrtales</taxon>
        <taxon>Lythraceae</taxon>
        <taxon>Punica</taxon>
    </lineage>
</organism>
<dbReference type="Gene3D" id="3.80.10.10">
    <property type="entry name" value="Ribonuclease Inhibitor"/>
    <property type="match status" value="1"/>
</dbReference>
<evidence type="ECO:0000256" key="1">
    <source>
        <dbReference type="ARBA" id="ARBA00022737"/>
    </source>
</evidence>
<feature type="domain" description="Disease resistance R13L4/SHOC-2-like LRR" evidence="9">
    <location>
        <begin position="602"/>
        <end position="809"/>
    </location>
</feature>
<dbReference type="Gene3D" id="1.20.5.4130">
    <property type="match status" value="1"/>
</dbReference>
<dbReference type="Gene3D" id="3.40.50.300">
    <property type="entry name" value="P-loop containing nucleotide triphosphate hydrolases"/>
    <property type="match status" value="1"/>
</dbReference>
<dbReference type="PRINTS" id="PR00364">
    <property type="entry name" value="DISEASERSIST"/>
</dbReference>
<name>A0A2I0KHJ7_PUNGR</name>
<dbReference type="InterPro" id="IPR032675">
    <property type="entry name" value="LRR_dom_sf"/>
</dbReference>
<evidence type="ECO:0000259" key="8">
    <source>
        <dbReference type="Pfam" id="PF23559"/>
    </source>
</evidence>
<keyword evidence="11" id="KW-1185">Reference proteome</keyword>
<evidence type="ECO:0000313" key="10">
    <source>
        <dbReference type="EMBL" id="PKI67949.1"/>
    </source>
</evidence>
<dbReference type="InterPro" id="IPR027417">
    <property type="entry name" value="P-loop_NTPase"/>
</dbReference>